<dbReference type="Gene3D" id="3.90.79.10">
    <property type="entry name" value="Nucleoside Triphosphate Pyrophosphohydrolase"/>
    <property type="match status" value="1"/>
</dbReference>
<evidence type="ECO:0000259" key="3">
    <source>
        <dbReference type="PROSITE" id="PS51462"/>
    </source>
</evidence>
<proteinExistence type="inferred from homology"/>
<evidence type="ECO:0000256" key="2">
    <source>
        <dbReference type="RuleBase" id="RU003476"/>
    </source>
</evidence>
<dbReference type="AlphaFoldDB" id="A0A1H0EPQ8"/>
<dbReference type="InterPro" id="IPR000086">
    <property type="entry name" value="NUDIX_hydrolase_dom"/>
</dbReference>
<evidence type="ECO:0000313" key="5">
    <source>
        <dbReference type="Proteomes" id="UP000198860"/>
    </source>
</evidence>
<gene>
    <name evidence="4" type="ORF">SAMN05421677_101266</name>
</gene>
<evidence type="ECO:0000313" key="4">
    <source>
        <dbReference type="EMBL" id="SDN84283.1"/>
    </source>
</evidence>
<protein>
    <submittedName>
        <fullName evidence="4">NUDIX domain-containing protein</fullName>
    </submittedName>
</protein>
<dbReference type="GO" id="GO:0016787">
    <property type="term" value="F:hydrolase activity"/>
    <property type="evidence" value="ECO:0007669"/>
    <property type="project" value="UniProtKB-KW"/>
</dbReference>
<comment type="similarity">
    <text evidence="2">Belongs to the Nudix hydrolase family.</text>
</comment>
<dbReference type="PRINTS" id="PR00502">
    <property type="entry name" value="NUDIXFAMILY"/>
</dbReference>
<accession>A0A1H0EPQ8</accession>
<feature type="domain" description="Nudix hydrolase" evidence="3">
    <location>
        <begin position="1"/>
        <end position="125"/>
    </location>
</feature>
<name>A0A1H0EPQ8_HALAD</name>
<organism evidence="4 5">
    <name type="scientific">Halobacillus aidingensis</name>
    <dbReference type="NCBI Taxonomy" id="240303"/>
    <lineage>
        <taxon>Bacteria</taxon>
        <taxon>Bacillati</taxon>
        <taxon>Bacillota</taxon>
        <taxon>Bacilli</taxon>
        <taxon>Bacillales</taxon>
        <taxon>Bacillaceae</taxon>
        <taxon>Halobacillus</taxon>
    </lineage>
</organism>
<dbReference type="SUPFAM" id="SSF55811">
    <property type="entry name" value="Nudix"/>
    <property type="match status" value="1"/>
</dbReference>
<keyword evidence="5" id="KW-1185">Reference proteome</keyword>
<dbReference type="InterPro" id="IPR020476">
    <property type="entry name" value="Nudix_hydrolase"/>
</dbReference>
<dbReference type="InterPro" id="IPR020084">
    <property type="entry name" value="NUDIX_hydrolase_CS"/>
</dbReference>
<dbReference type="PROSITE" id="PS51462">
    <property type="entry name" value="NUDIX"/>
    <property type="match status" value="1"/>
</dbReference>
<dbReference type="InterPro" id="IPR015797">
    <property type="entry name" value="NUDIX_hydrolase-like_dom_sf"/>
</dbReference>
<evidence type="ECO:0000256" key="1">
    <source>
        <dbReference type="ARBA" id="ARBA00022801"/>
    </source>
</evidence>
<keyword evidence="1 2" id="KW-0378">Hydrolase</keyword>
<dbReference type="Proteomes" id="UP000198860">
    <property type="component" value="Unassembled WGS sequence"/>
</dbReference>
<dbReference type="Pfam" id="PF00293">
    <property type="entry name" value="NUDIX"/>
    <property type="match status" value="1"/>
</dbReference>
<sequence>MVKSNLGDFKLPGGGVNDGEKDEEALIREIQEETGFRNCQVRQFAGEVVESHLDVYDPEAIFEMTSRYYFCEWWGEKGGQQLDPYEEDQDFTPVWISVEEALAQNRKILDQTKKNPWIERENYVLVQLLNNVQTS</sequence>
<dbReference type="STRING" id="240303.SAMN05421677_101266"/>
<dbReference type="EMBL" id="FNIZ01000001">
    <property type="protein sequence ID" value="SDN84283.1"/>
    <property type="molecule type" value="Genomic_DNA"/>
</dbReference>
<dbReference type="PROSITE" id="PS00893">
    <property type="entry name" value="NUDIX_BOX"/>
    <property type="match status" value="1"/>
</dbReference>
<reference evidence="5" key="1">
    <citation type="submission" date="2016-10" db="EMBL/GenBank/DDBJ databases">
        <authorList>
            <person name="Varghese N."/>
            <person name="Submissions S."/>
        </authorList>
    </citation>
    <scope>NUCLEOTIDE SEQUENCE [LARGE SCALE GENOMIC DNA]</scope>
    <source>
        <strain evidence="5">CGMCC 1.3703</strain>
    </source>
</reference>